<sequence>NSGTPTRRSLAPQRMKPVPGVPSSAVDGSLFWKDDLQSTLLDGHRIVRPELDLSVINGRDRPIWFFPEDAMEMMEFQTLMYTYLTLKMQKNLSRLEEKAERNLLLVNDEKDHLQEKVYKLKRENLLLDREEKLHDMLDKQAEALAPSIEVEETFKNNYKTFATALDCTRHQLPIKDIHVMGTRQRYLEDLQKQLETTKSLLKDIVPTYAAENEEMLSTIKELEENVFKTNAEISRTFNQVLDLSFKVNKEIALQNQKAVEESRELDVVKSWYFDQTLV</sequence>
<reference evidence="3" key="2">
    <citation type="submission" date="2025-09" db="UniProtKB">
        <authorList>
            <consortium name="Ensembl"/>
        </authorList>
    </citation>
    <scope>IDENTIFICATION</scope>
</reference>
<dbReference type="Ensembl" id="ENSLLET00000036482.1">
    <property type="protein sequence ID" value="ENSLLEP00000035147.1"/>
    <property type="gene ID" value="ENSLLEG00000022179.1"/>
</dbReference>
<reference evidence="3" key="1">
    <citation type="submission" date="2025-08" db="UniProtKB">
        <authorList>
            <consortium name="Ensembl"/>
        </authorList>
    </citation>
    <scope>IDENTIFICATION</scope>
</reference>
<dbReference type="Proteomes" id="UP000694569">
    <property type="component" value="Unplaced"/>
</dbReference>
<evidence type="ECO:0000313" key="4">
    <source>
        <dbReference type="Proteomes" id="UP000694569"/>
    </source>
</evidence>
<evidence type="ECO:0000256" key="2">
    <source>
        <dbReference type="SAM" id="MobiDB-lite"/>
    </source>
</evidence>
<keyword evidence="1" id="KW-0175">Coiled coil</keyword>
<organism evidence="3 4">
    <name type="scientific">Leptobrachium leishanense</name>
    <name type="common">Leishan spiny toad</name>
    <dbReference type="NCBI Taxonomy" id="445787"/>
    <lineage>
        <taxon>Eukaryota</taxon>
        <taxon>Metazoa</taxon>
        <taxon>Chordata</taxon>
        <taxon>Craniata</taxon>
        <taxon>Vertebrata</taxon>
        <taxon>Euteleostomi</taxon>
        <taxon>Amphibia</taxon>
        <taxon>Batrachia</taxon>
        <taxon>Anura</taxon>
        <taxon>Pelobatoidea</taxon>
        <taxon>Megophryidae</taxon>
        <taxon>Leptobrachium</taxon>
    </lineage>
</organism>
<evidence type="ECO:0000256" key="1">
    <source>
        <dbReference type="SAM" id="Coils"/>
    </source>
</evidence>
<feature type="region of interest" description="Disordered" evidence="2">
    <location>
        <begin position="1"/>
        <end position="23"/>
    </location>
</feature>
<proteinExistence type="predicted"/>
<dbReference type="AlphaFoldDB" id="A0A8C5QB45"/>
<keyword evidence="4" id="KW-1185">Reference proteome</keyword>
<protein>
    <submittedName>
        <fullName evidence="3">HAUS augmin like complex subunit 8</fullName>
    </submittedName>
</protein>
<name>A0A8C5QB45_9ANUR</name>
<evidence type="ECO:0000313" key="3">
    <source>
        <dbReference type="Ensembl" id="ENSLLEP00000035147.1"/>
    </source>
</evidence>
<dbReference type="OrthoDB" id="10050218at2759"/>
<gene>
    <name evidence="3" type="primary">HAUS8</name>
</gene>
<dbReference type="GeneTree" id="ENSGT00390000010974"/>
<accession>A0A8C5QB45</accession>
<feature type="coiled-coil region" evidence="1">
    <location>
        <begin position="205"/>
        <end position="239"/>
    </location>
</feature>